<reference evidence="6" key="1">
    <citation type="submission" date="2013-11" db="EMBL/GenBank/DDBJ databases">
        <title>The Genome Sequence of Phytophthora parasitica CHvinca01.</title>
        <authorList>
            <consortium name="The Broad Institute Genomics Platform"/>
            <person name="Russ C."/>
            <person name="Tyler B."/>
            <person name="Panabieres F."/>
            <person name="Shan W."/>
            <person name="Tripathy S."/>
            <person name="Grunwald N."/>
            <person name="Machado M."/>
            <person name="Johnson C.S."/>
            <person name="Arredondo F."/>
            <person name="Hong C."/>
            <person name="Coffey M."/>
            <person name="Young S.K."/>
            <person name="Zeng Q."/>
            <person name="Gargeya S."/>
            <person name="Fitzgerald M."/>
            <person name="Abouelleil A."/>
            <person name="Alvarado L."/>
            <person name="Chapman S.B."/>
            <person name="Gainer-Dewar J."/>
            <person name="Goldberg J."/>
            <person name="Griggs A."/>
            <person name="Gujja S."/>
            <person name="Hansen M."/>
            <person name="Howarth C."/>
            <person name="Imamovic A."/>
            <person name="Ireland A."/>
            <person name="Larimer J."/>
            <person name="McCowan C."/>
            <person name="Murphy C."/>
            <person name="Pearson M."/>
            <person name="Poon T.W."/>
            <person name="Priest M."/>
            <person name="Roberts A."/>
            <person name="Saif S."/>
            <person name="Shea T."/>
            <person name="Sykes S."/>
            <person name="Wortman J."/>
            <person name="Nusbaum C."/>
            <person name="Birren B."/>
        </authorList>
    </citation>
    <scope>NUCLEOTIDE SEQUENCE [LARGE SCALE GENOMIC DNA]</scope>
    <source>
        <strain evidence="6">CHvinca01</strain>
    </source>
</reference>
<dbReference type="InterPro" id="IPR042532">
    <property type="entry name" value="EXOC3/Sec6_C"/>
</dbReference>
<dbReference type="GO" id="GO:0000145">
    <property type="term" value="C:exocyst"/>
    <property type="evidence" value="ECO:0007669"/>
    <property type="project" value="InterPro"/>
</dbReference>
<organism evidence="6">
    <name type="scientific">Phytophthora nicotianae</name>
    <name type="common">Potato buckeye rot agent</name>
    <name type="synonym">Phytophthora parasitica</name>
    <dbReference type="NCBI Taxonomy" id="4792"/>
    <lineage>
        <taxon>Eukaryota</taxon>
        <taxon>Sar</taxon>
        <taxon>Stramenopiles</taxon>
        <taxon>Oomycota</taxon>
        <taxon>Peronosporomycetes</taxon>
        <taxon>Peronosporales</taxon>
        <taxon>Peronosporaceae</taxon>
        <taxon>Phytophthora</taxon>
    </lineage>
</organism>
<dbReference type="InterPro" id="IPR010326">
    <property type="entry name" value="EXOC3/Sec6"/>
</dbReference>
<sequence length="812" mass="91990">MMMSLLEKEARDPVEVLRVKLKDSTSTSLLNSQLLQEIKSDYMAKQDSTTGQLAGFVQAQVDEIERASALLELETPVKQIVNNLNDLGQNCRRMNEELGEKKVSSSGVSIARRNLKELEHQMVFYEELPKKVQGLHDALDGGLMSFVDVYIKWQEIDDWRQKTLHELSVAAVEKSDELGNSKAQARVLASMGSRLSAIESVQKRIYAEVWGCMHHCVEIAQYGKQRLMDAFQVLDMMETRRQRFVDSKKEVYLDNQLKPVAEFNMTIRERCKTEIMTSLAKRIEGIFRAAEGEAEVAKKDLFTPVLEAATQLMVDLEIVQSDVAPCFPSEIDVVHLFTSTYNAQLDNEITKLSERSDVGIAQRLQIVQWIDYYNTEIIKYKHSRASIVLDRTSQELMEGYLDEIKVQIHTWITNIWKRDEECVVGPQGELQSTRPNDIVNILKSQISIAQEWLSGRLVGCVVATCLQVLMEELKIRYDSIAGKLETVDAEMLCSFINDAEILQAKCPELVEEISFAETDSEEKEAFDTFMGDSLDTTSTDIVAFATNACDLIVSKIFHEVEQDTTKLWFSKKWDEGAPVVETLLATLDDYYPDLKKWIFGSFFFSKVVRQCLNRCVKEYCARLIQRTHSFSTPASTAATVDNDLHVRTTINVFVHSYQLLRMQNFVQFFNKYSADLRRTGIRSEEDIKKEFTAVQVISCTLRGEAPPDYTQQETGEVLRHVVKLIKTTSTQDASSHKTKDKPVKEGSVKKKRFGAISKGKKNKTKDKPEAAKAGASEAGKESSSRANSFSQQDEDGDSFTVQKLDMAAFLGN</sequence>
<evidence type="ECO:0000256" key="5">
    <source>
        <dbReference type="SAM" id="MobiDB-lite"/>
    </source>
</evidence>
<dbReference type="PANTHER" id="PTHR21292">
    <property type="entry name" value="EXOCYST COMPLEX COMPONENT SEC6-RELATED"/>
    <property type="match status" value="1"/>
</dbReference>
<keyword evidence="3" id="KW-0268">Exocytosis</keyword>
<dbReference type="PANTHER" id="PTHR21292:SF1">
    <property type="entry name" value="EXOCYST COMPLEX COMPONENT 3"/>
    <property type="match status" value="1"/>
</dbReference>
<accession>W2LMR3</accession>
<gene>
    <name evidence="7" type="ORF">L914_04305</name>
    <name evidence="6" type="ORF">L917_04203</name>
</gene>
<dbReference type="OrthoDB" id="190098at2759"/>
<name>W2LMR3_PHYNI</name>
<evidence type="ECO:0000313" key="7">
    <source>
        <dbReference type="EMBL" id="ETM51953.1"/>
    </source>
</evidence>
<comment type="similarity">
    <text evidence="1">Belongs to the SEC6 family.</text>
</comment>
<dbReference type="AlphaFoldDB" id="W2LMR3"/>
<protein>
    <recommendedName>
        <fullName evidence="8">Exocyst complex component Sec6</fullName>
    </recommendedName>
</protein>
<dbReference type="Proteomes" id="UP000054423">
    <property type="component" value="Unassembled WGS sequence"/>
</dbReference>
<evidence type="ECO:0000256" key="3">
    <source>
        <dbReference type="ARBA" id="ARBA00022483"/>
    </source>
</evidence>
<dbReference type="GO" id="GO:0006887">
    <property type="term" value="P:exocytosis"/>
    <property type="evidence" value="ECO:0007669"/>
    <property type="project" value="UniProtKB-KW"/>
</dbReference>
<dbReference type="EMBL" id="KI691724">
    <property type="protein sequence ID" value="ETM51953.1"/>
    <property type="molecule type" value="Genomic_DNA"/>
</dbReference>
<dbReference type="GO" id="GO:0051601">
    <property type="term" value="P:exocyst localization"/>
    <property type="evidence" value="ECO:0007669"/>
    <property type="project" value="TreeGrafter"/>
</dbReference>
<evidence type="ECO:0000256" key="1">
    <source>
        <dbReference type="ARBA" id="ARBA00009447"/>
    </source>
</evidence>
<evidence type="ECO:0000256" key="4">
    <source>
        <dbReference type="SAM" id="Coils"/>
    </source>
</evidence>
<feature type="compositionally biased region" description="Basic residues" evidence="5">
    <location>
        <begin position="749"/>
        <end position="764"/>
    </location>
</feature>
<feature type="compositionally biased region" description="Basic and acidic residues" evidence="5">
    <location>
        <begin position="734"/>
        <end position="748"/>
    </location>
</feature>
<evidence type="ECO:0000256" key="2">
    <source>
        <dbReference type="ARBA" id="ARBA00022448"/>
    </source>
</evidence>
<evidence type="ECO:0008006" key="8">
    <source>
        <dbReference type="Google" id="ProtNLM"/>
    </source>
</evidence>
<dbReference type="Gene3D" id="1.10.357.50">
    <property type="match status" value="1"/>
</dbReference>
<feature type="region of interest" description="Disordered" evidence="5">
    <location>
        <begin position="728"/>
        <end position="800"/>
    </location>
</feature>
<dbReference type="EMBL" id="KI678477">
    <property type="protein sequence ID" value="ETL98788.1"/>
    <property type="molecule type" value="Genomic_DNA"/>
</dbReference>
<keyword evidence="2" id="KW-0813">Transport</keyword>
<proteinExistence type="inferred from homology"/>
<dbReference type="Gene3D" id="1.10.357.70">
    <property type="entry name" value="Exocyst complex component Sec6, C-terminal domain"/>
    <property type="match status" value="1"/>
</dbReference>
<feature type="coiled-coil region" evidence="4">
    <location>
        <begin position="77"/>
        <end position="128"/>
    </location>
</feature>
<dbReference type="VEuPathDB" id="FungiDB:PPTG_08805"/>
<dbReference type="Proteomes" id="UP000054532">
    <property type="component" value="Unassembled WGS sequence"/>
</dbReference>
<reference evidence="7" key="2">
    <citation type="submission" date="2013-11" db="EMBL/GenBank/DDBJ databases">
        <title>The Genome Sequence of Phytophthora parasitica IAC_01/95.</title>
        <authorList>
            <consortium name="The Broad Institute Genomics Platform"/>
            <person name="Russ C."/>
            <person name="Tyler B."/>
            <person name="Panabieres F."/>
            <person name="Shan W."/>
            <person name="Tripathy S."/>
            <person name="Grunwald N."/>
            <person name="Machado M."/>
            <person name="Johnson C.S."/>
            <person name="Arredondo F."/>
            <person name="Hong C."/>
            <person name="Coffey M."/>
            <person name="Young S.K."/>
            <person name="Zeng Q."/>
            <person name="Gargeya S."/>
            <person name="Fitzgerald M."/>
            <person name="Abouelleil A."/>
            <person name="Alvarado L."/>
            <person name="Chapman S.B."/>
            <person name="Gainer-Dewar J."/>
            <person name="Goldberg J."/>
            <person name="Griggs A."/>
            <person name="Gujja S."/>
            <person name="Hansen M."/>
            <person name="Howarth C."/>
            <person name="Imamovic A."/>
            <person name="Ireland A."/>
            <person name="Larimer J."/>
            <person name="McCowan C."/>
            <person name="Murphy C."/>
            <person name="Pearson M."/>
            <person name="Poon T.W."/>
            <person name="Priest M."/>
            <person name="Roberts A."/>
            <person name="Saif S."/>
            <person name="Shea T."/>
            <person name="Sykes S."/>
            <person name="Wortman J."/>
            <person name="Nusbaum C."/>
            <person name="Birren B."/>
        </authorList>
    </citation>
    <scope>NUCLEOTIDE SEQUENCE [LARGE SCALE GENOMIC DNA]</scope>
    <source>
        <strain evidence="7">IAC_01/95</strain>
    </source>
</reference>
<dbReference type="Pfam" id="PF06046">
    <property type="entry name" value="Sec6"/>
    <property type="match status" value="1"/>
</dbReference>
<evidence type="ECO:0000313" key="6">
    <source>
        <dbReference type="EMBL" id="ETL98788.1"/>
    </source>
</evidence>
<keyword evidence="4" id="KW-0175">Coiled coil</keyword>
<dbReference type="GO" id="GO:0000149">
    <property type="term" value="F:SNARE binding"/>
    <property type="evidence" value="ECO:0007669"/>
    <property type="project" value="TreeGrafter"/>
</dbReference>